<dbReference type="Proteomes" id="UP000317318">
    <property type="component" value="Chromosome"/>
</dbReference>
<reference evidence="1 2" key="1">
    <citation type="submission" date="2019-02" db="EMBL/GenBank/DDBJ databases">
        <title>Deep-cultivation of Planctomycetes and their phenomic and genomic characterization uncovers novel biology.</title>
        <authorList>
            <person name="Wiegand S."/>
            <person name="Jogler M."/>
            <person name="Boedeker C."/>
            <person name="Pinto D."/>
            <person name="Vollmers J."/>
            <person name="Rivas-Marin E."/>
            <person name="Kohn T."/>
            <person name="Peeters S.H."/>
            <person name="Heuer A."/>
            <person name="Rast P."/>
            <person name="Oberbeckmann S."/>
            <person name="Bunk B."/>
            <person name="Jeske O."/>
            <person name="Meyerdierks A."/>
            <person name="Storesund J.E."/>
            <person name="Kallscheuer N."/>
            <person name="Luecker S."/>
            <person name="Lage O.M."/>
            <person name="Pohl T."/>
            <person name="Merkel B.J."/>
            <person name="Hornburger P."/>
            <person name="Mueller R.-W."/>
            <person name="Bruemmer F."/>
            <person name="Labrenz M."/>
            <person name="Spormann A.M."/>
            <person name="Op den Camp H."/>
            <person name="Overmann J."/>
            <person name="Amann R."/>
            <person name="Jetten M.S.M."/>
            <person name="Mascher T."/>
            <person name="Medema M.H."/>
            <person name="Devos D.P."/>
            <person name="Kaster A.-K."/>
            <person name="Ovreas L."/>
            <person name="Rohde M."/>
            <person name="Galperin M.Y."/>
            <person name="Jogler C."/>
        </authorList>
    </citation>
    <scope>NUCLEOTIDE SEQUENCE [LARGE SCALE GENOMIC DNA]</scope>
    <source>
        <strain evidence="1 2">Pan189</strain>
    </source>
</reference>
<dbReference type="AlphaFoldDB" id="A0A517QY29"/>
<protein>
    <submittedName>
        <fullName evidence="1">Uncharacterized protein</fullName>
    </submittedName>
</protein>
<evidence type="ECO:0000313" key="1">
    <source>
        <dbReference type="EMBL" id="QDT36552.1"/>
    </source>
</evidence>
<sequence>MASVLIQAKFAENRGPHWGTHYQDTSPPPDALDPHFTGSAACCWVTCRFSSQAEVPENRGLIEISKREFLYDQLIAVSSGHDQLHCNWRHLKNLNRPSSP</sequence>
<name>A0A517QY29_9PLAN</name>
<dbReference type="EMBL" id="CP036268">
    <property type="protein sequence ID" value="QDT36552.1"/>
    <property type="molecule type" value="Genomic_DNA"/>
</dbReference>
<evidence type="ECO:0000313" key="2">
    <source>
        <dbReference type="Proteomes" id="UP000317318"/>
    </source>
</evidence>
<keyword evidence="2" id="KW-1185">Reference proteome</keyword>
<gene>
    <name evidence="1" type="ORF">Pan189_09120</name>
</gene>
<dbReference type="KEGG" id="svp:Pan189_09120"/>
<proteinExistence type="predicted"/>
<accession>A0A517QY29</accession>
<organism evidence="1 2">
    <name type="scientific">Stratiformator vulcanicus</name>
    <dbReference type="NCBI Taxonomy" id="2527980"/>
    <lineage>
        <taxon>Bacteria</taxon>
        <taxon>Pseudomonadati</taxon>
        <taxon>Planctomycetota</taxon>
        <taxon>Planctomycetia</taxon>
        <taxon>Planctomycetales</taxon>
        <taxon>Planctomycetaceae</taxon>
        <taxon>Stratiformator</taxon>
    </lineage>
</organism>